<name>A0ABR1JXI8_9AGAR</name>
<evidence type="ECO:0000313" key="2">
    <source>
        <dbReference type="EMBL" id="KAK7466215.1"/>
    </source>
</evidence>
<protein>
    <submittedName>
        <fullName evidence="2">Uncharacterized protein</fullName>
    </submittedName>
</protein>
<gene>
    <name evidence="2" type="ORF">VKT23_004937</name>
</gene>
<proteinExistence type="predicted"/>
<dbReference type="EMBL" id="JBANRG010000005">
    <property type="protein sequence ID" value="KAK7466215.1"/>
    <property type="molecule type" value="Genomic_DNA"/>
</dbReference>
<accession>A0ABR1JXI8</accession>
<comment type="caution">
    <text evidence="2">The sequence shown here is derived from an EMBL/GenBank/DDBJ whole genome shotgun (WGS) entry which is preliminary data.</text>
</comment>
<organism evidence="2 3">
    <name type="scientific">Marasmiellus scandens</name>
    <dbReference type="NCBI Taxonomy" id="2682957"/>
    <lineage>
        <taxon>Eukaryota</taxon>
        <taxon>Fungi</taxon>
        <taxon>Dikarya</taxon>
        <taxon>Basidiomycota</taxon>
        <taxon>Agaricomycotina</taxon>
        <taxon>Agaricomycetes</taxon>
        <taxon>Agaricomycetidae</taxon>
        <taxon>Agaricales</taxon>
        <taxon>Marasmiineae</taxon>
        <taxon>Omphalotaceae</taxon>
        <taxon>Marasmiellus</taxon>
    </lineage>
</organism>
<reference evidence="2 3" key="1">
    <citation type="submission" date="2024-01" db="EMBL/GenBank/DDBJ databases">
        <title>A draft genome for the cacao thread blight pathogen Marasmiellus scandens.</title>
        <authorList>
            <person name="Baruah I.K."/>
            <person name="Leung J."/>
            <person name="Bukari Y."/>
            <person name="Amoako-Attah I."/>
            <person name="Meinhardt L.W."/>
            <person name="Bailey B.A."/>
            <person name="Cohen S.P."/>
        </authorList>
    </citation>
    <scope>NUCLEOTIDE SEQUENCE [LARGE SCALE GENOMIC DNA]</scope>
    <source>
        <strain evidence="2 3">GH-19</strain>
    </source>
</reference>
<keyword evidence="3" id="KW-1185">Reference proteome</keyword>
<feature type="chain" id="PRO_5047207135" evidence="1">
    <location>
        <begin position="28"/>
        <end position="238"/>
    </location>
</feature>
<evidence type="ECO:0000256" key="1">
    <source>
        <dbReference type="SAM" id="SignalP"/>
    </source>
</evidence>
<feature type="signal peptide" evidence="1">
    <location>
        <begin position="1"/>
        <end position="27"/>
    </location>
</feature>
<sequence>MFRPIFSRSTMILLWVVEACLLLAVNCAVPSINSGTRVNLRIEGREHTIFEGPIFTRGHNVTTVSGGTLHCDGTNHNENPYPGPTCTSALDDASKKAGFTWDGTVFGEFDDFFITTIAGDSQTDTEFWGILLNFVFTPVGGCQQQVQHDDNVLWAFNAFNVTAFLRLEGPRSVRVNTPVTFTVTDGMTGDPIEGAIVEGVTSDENGHLTLSFGQREKVSLKAEKLGTIRSNAIRLHVI</sequence>
<evidence type="ECO:0000313" key="3">
    <source>
        <dbReference type="Proteomes" id="UP001498398"/>
    </source>
</evidence>
<dbReference type="Proteomes" id="UP001498398">
    <property type="component" value="Unassembled WGS sequence"/>
</dbReference>
<keyword evidence="1" id="KW-0732">Signal</keyword>